<gene>
    <name evidence="3" type="ORF">FA047_17220</name>
</gene>
<dbReference type="OrthoDB" id="9815205at2"/>
<keyword evidence="4" id="KW-1185">Reference proteome</keyword>
<organism evidence="3 4">
    <name type="scientific">Pedobacter frigoris</name>
    <dbReference type="NCBI Taxonomy" id="2571272"/>
    <lineage>
        <taxon>Bacteria</taxon>
        <taxon>Pseudomonadati</taxon>
        <taxon>Bacteroidota</taxon>
        <taxon>Sphingobacteriia</taxon>
        <taxon>Sphingobacteriales</taxon>
        <taxon>Sphingobacteriaceae</taxon>
        <taxon>Pedobacter</taxon>
    </lineage>
</organism>
<evidence type="ECO:0000256" key="1">
    <source>
        <dbReference type="ARBA" id="ARBA00023284"/>
    </source>
</evidence>
<dbReference type="InterPro" id="IPR012336">
    <property type="entry name" value="Thioredoxin-like_fold"/>
</dbReference>
<dbReference type="InterPro" id="IPR017937">
    <property type="entry name" value="Thioredoxin_CS"/>
</dbReference>
<feature type="domain" description="Thioredoxin" evidence="2">
    <location>
        <begin position="359"/>
        <end position="506"/>
    </location>
</feature>
<proteinExistence type="predicted"/>
<protein>
    <submittedName>
        <fullName evidence="3">Redoxin domain-containing protein</fullName>
    </submittedName>
</protein>
<dbReference type="PANTHER" id="PTHR42852">
    <property type="entry name" value="THIOL:DISULFIDE INTERCHANGE PROTEIN DSBE"/>
    <property type="match status" value="1"/>
</dbReference>
<dbReference type="EMBL" id="SWBQ01000005">
    <property type="protein sequence ID" value="TKC04326.1"/>
    <property type="molecule type" value="Genomic_DNA"/>
</dbReference>
<evidence type="ECO:0000313" key="4">
    <source>
        <dbReference type="Proteomes" id="UP000307244"/>
    </source>
</evidence>
<dbReference type="PROSITE" id="PS00194">
    <property type="entry name" value="THIOREDOXIN_1"/>
    <property type="match status" value="1"/>
</dbReference>
<accession>A0A4U1CGT8</accession>
<dbReference type="PROSITE" id="PS51352">
    <property type="entry name" value="THIOREDOXIN_2"/>
    <property type="match status" value="1"/>
</dbReference>
<dbReference type="InterPro" id="IPR036249">
    <property type="entry name" value="Thioredoxin-like_sf"/>
</dbReference>
<dbReference type="SUPFAM" id="SSF52833">
    <property type="entry name" value="Thioredoxin-like"/>
    <property type="match status" value="1"/>
</dbReference>
<evidence type="ECO:0000313" key="3">
    <source>
        <dbReference type="EMBL" id="TKC04326.1"/>
    </source>
</evidence>
<dbReference type="Pfam" id="PF13905">
    <property type="entry name" value="Thioredoxin_8"/>
    <property type="match status" value="1"/>
</dbReference>
<reference evidence="3 4" key="1">
    <citation type="submission" date="2019-04" db="EMBL/GenBank/DDBJ databases">
        <title>Pedobacter sp. RP-3-15 sp. nov., isolated from Arctic soil.</title>
        <authorList>
            <person name="Dahal R.H."/>
            <person name="Kim D.-U."/>
        </authorList>
    </citation>
    <scope>NUCLEOTIDE SEQUENCE [LARGE SCALE GENOMIC DNA]</scope>
    <source>
        <strain evidence="3 4">RP-3-15</strain>
    </source>
</reference>
<dbReference type="AlphaFoldDB" id="A0A4U1CGT8"/>
<dbReference type="Proteomes" id="UP000307244">
    <property type="component" value="Unassembled WGS sequence"/>
</dbReference>
<sequence length="506" mass="57700">MIRLLTYSMKNFYKISLLTGFCTIALMVLPFQLNAKASSFKPSKKITLNVTFLQATDSLKLRISNKYIGAFVDEPATYYGFKNSNGSFQFTIPVNADFGYFELSSPRTHTGIGSSDDYWIIIEPQFWEQGDSIAIQISAIEKKAGIYAQCQFSGRGSGKYQARYEIQQVKYKNGRPTFDGNILKSTDYLDLSKSAEEKLVKLTQLKSKMSSLSFDILKADIFFSDREGLFFFIQQYYQKMIKSNQTDSANFYRIAFYKKFGSESFNGLSEKGMENSIGFIGYSYRKATCMTYLSHGSFSSHFLFNTLVDNFKGKAREIMLLYYFKTTRKSEYSAAEFQKAVLIIAEEQNQKILKHLSNALPGRKFSDYSLTDWKGNNIKLSDFDDKIVFLDFWFTGCGYCSVFYKTVLSKIEDKFKNNPNVVFLSISTDKTLEKWSVGITSGDYTSLGAVNLFTNGEGFNHAIISENNIYGYPTTILLSKGRVLHSFNAESLYKYDSLLKEIESLL</sequence>
<dbReference type="InterPro" id="IPR050553">
    <property type="entry name" value="Thioredoxin_ResA/DsbE_sf"/>
</dbReference>
<keyword evidence="1" id="KW-0676">Redox-active center</keyword>
<dbReference type="Gene3D" id="3.40.30.10">
    <property type="entry name" value="Glutaredoxin"/>
    <property type="match status" value="1"/>
</dbReference>
<dbReference type="InterPro" id="IPR013766">
    <property type="entry name" value="Thioredoxin_domain"/>
</dbReference>
<name>A0A4U1CGT8_9SPHI</name>
<comment type="caution">
    <text evidence="3">The sequence shown here is derived from an EMBL/GenBank/DDBJ whole genome shotgun (WGS) entry which is preliminary data.</text>
</comment>
<dbReference type="PANTHER" id="PTHR42852:SF13">
    <property type="entry name" value="PROTEIN DIPZ"/>
    <property type="match status" value="1"/>
</dbReference>
<evidence type="ECO:0000259" key="2">
    <source>
        <dbReference type="PROSITE" id="PS51352"/>
    </source>
</evidence>